<name>A0AAX6DLI7_IRIPA</name>
<dbReference type="EMBL" id="JANAVB010043419">
    <property type="protein sequence ID" value="KAJ6792633.1"/>
    <property type="molecule type" value="Genomic_DNA"/>
</dbReference>
<comment type="similarity">
    <text evidence="1">Belongs to the shugoshin family.</text>
</comment>
<dbReference type="InterPro" id="IPR044693">
    <property type="entry name" value="SGO_plant"/>
</dbReference>
<evidence type="ECO:0000256" key="3">
    <source>
        <dbReference type="SAM" id="MobiDB-lite"/>
    </source>
</evidence>
<dbReference type="InterPro" id="IPR011515">
    <property type="entry name" value="Shugoshin_C"/>
</dbReference>
<keyword evidence="6" id="KW-1185">Reference proteome</keyword>
<reference evidence="5" key="2">
    <citation type="submission" date="2023-04" db="EMBL/GenBank/DDBJ databases">
        <authorList>
            <person name="Bruccoleri R.E."/>
            <person name="Oakeley E.J."/>
            <person name="Faust A.-M."/>
            <person name="Dessus-Babus S."/>
            <person name="Altorfer M."/>
            <person name="Burckhardt D."/>
            <person name="Oertli M."/>
            <person name="Naumann U."/>
            <person name="Petersen F."/>
            <person name="Wong J."/>
        </authorList>
    </citation>
    <scope>NUCLEOTIDE SEQUENCE</scope>
    <source>
        <strain evidence="5">GSM-AAB239-AS_SAM_17_03QT</strain>
        <tissue evidence="5">Leaf</tissue>
    </source>
</reference>
<sequence length="313" mass="35641">MEVEGPVESSSLGRKRLSDITNMTSIRSGPDKGCHEKPITAKDYIGHLLKENNALLRLIEERNKIVEISGMELQKLKFSLQKANEQNWQLAQANSQMLAQLNLGKDRLKALQHELGCTVAVLKTKTSELDEEKKLNRQGKLLQERISHETLREGHTKPAVVVSEDPSLPANCKKPCNTNRKRTLRSRSLGPAIVVPHQETTKEKEECRRRLLRRRSSNPRAELHEPSEDLFEIEDVKLPVRSYFVRQRASVPPSPIAVTNSVKDEPERDRSVSPRSQGRQELRRASLGRPSRRAAEKVSYKEVSINVKMRRSD</sequence>
<evidence type="ECO:0000313" key="6">
    <source>
        <dbReference type="Proteomes" id="UP001140949"/>
    </source>
</evidence>
<evidence type="ECO:0000256" key="2">
    <source>
        <dbReference type="ARBA" id="ARBA00022829"/>
    </source>
</evidence>
<keyword evidence="2" id="KW-0159">Chromosome partition</keyword>
<proteinExistence type="inferred from homology"/>
<protein>
    <submittedName>
        <fullName evidence="5">SHUGOSHIN 2-like isoform X1</fullName>
    </submittedName>
</protein>
<comment type="caution">
    <text evidence="5">The sequence shown here is derived from an EMBL/GenBank/DDBJ whole genome shotgun (WGS) entry which is preliminary data.</text>
</comment>
<feature type="region of interest" description="Disordered" evidence="3">
    <location>
        <begin position="254"/>
        <end position="300"/>
    </location>
</feature>
<dbReference type="GO" id="GO:0045144">
    <property type="term" value="P:meiotic sister chromatid segregation"/>
    <property type="evidence" value="ECO:0007669"/>
    <property type="project" value="InterPro"/>
</dbReference>
<dbReference type="Proteomes" id="UP001140949">
    <property type="component" value="Unassembled WGS sequence"/>
</dbReference>
<feature type="domain" description="Shugoshin C-terminal" evidence="4">
    <location>
        <begin position="288"/>
        <end position="311"/>
    </location>
</feature>
<dbReference type="GO" id="GO:0005634">
    <property type="term" value="C:nucleus"/>
    <property type="evidence" value="ECO:0007669"/>
    <property type="project" value="InterPro"/>
</dbReference>
<evidence type="ECO:0000259" key="4">
    <source>
        <dbReference type="Pfam" id="PF07557"/>
    </source>
</evidence>
<dbReference type="AlphaFoldDB" id="A0AAX6DLI7"/>
<dbReference type="PANTHER" id="PTHR34373">
    <property type="entry name" value="SHUGOSHIN 2"/>
    <property type="match status" value="1"/>
</dbReference>
<dbReference type="GO" id="GO:0034090">
    <property type="term" value="P:maintenance of meiotic sister chromatid cohesion"/>
    <property type="evidence" value="ECO:0007669"/>
    <property type="project" value="InterPro"/>
</dbReference>
<dbReference type="GO" id="GO:0000775">
    <property type="term" value="C:chromosome, centromeric region"/>
    <property type="evidence" value="ECO:0007669"/>
    <property type="project" value="InterPro"/>
</dbReference>
<gene>
    <name evidence="5" type="ORF">M6B38_238620</name>
</gene>
<accession>A0AAX6DLI7</accession>
<evidence type="ECO:0000313" key="5">
    <source>
        <dbReference type="EMBL" id="KAJ6792633.1"/>
    </source>
</evidence>
<reference evidence="5" key="1">
    <citation type="journal article" date="2023" name="GigaByte">
        <title>Genome assembly of the bearded iris, Iris pallida Lam.</title>
        <authorList>
            <person name="Bruccoleri R.E."/>
            <person name="Oakeley E.J."/>
            <person name="Faust A.M.E."/>
            <person name="Altorfer M."/>
            <person name="Dessus-Babus S."/>
            <person name="Burckhardt D."/>
            <person name="Oertli M."/>
            <person name="Naumann U."/>
            <person name="Petersen F."/>
            <person name="Wong J."/>
        </authorList>
    </citation>
    <scope>NUCLEOTIDE SEQUENCE</scope>
    <source>
        <strain evidence="5">GSM-AAB239-AS_SAM_17_03QT</strain>
    </source>
</reference>
<organism evidence="5 6">
    <name type="scientific">Iris pallida</name>
    <name type="common">Sweet iris</name>
    <dbReference type="NCBI Taxonomy" id="29817"/>
    <lineage>
        <taxon>Eukaryota</taxon>
        <taxon>Viridiplantae</taxon>
        <taxon>Streptophyta</taxon>
        <taxon>Embryophyta</taxon>
        <taxon>Tracheophyta</taxon>
        <taxon>Spermatophyta</taxon>
        <taxon>Magnoliopsida</taxon>
        <taxon>Liliopsida</taxon>
        <taxon>Asparagales</taxon>
        <taxon>Iridaceae</taxon>
        <taxon>Iridoideae</taxon>
        <taxon>Irideae</taxon>
        <taxon>Iris</taxon>
    </lineage>
</organism>
<feature type="compositionally biased region" description="Basic and acidic residues" evidence="3">
    <location>
        <begin position="262"/>
        <end position="284"/>
    </location>
</feature>
<evidence type="ECO:0000256" key="1">
    <source>
        <dbReference type="ARBA" id="ARBA00010845"/>
    </source>
</evidence>
<dbReference type="Pfam" id="PF07557">
    <property type="entry name" value="Shugoshin_C"/>
    <property type="match status" value="1"/>
</dbReference>
<dbReference type="PANTHER" id="PTHR34373:SF9">
    <property type="entry name" value="SHUGOSHIN 2"/>
    <property type="match status" value="1"/>
</dbReference>
<feature type="region of interest" description="Disordered" evidence="3">
    <location>
        <begin position="1"/>
        <end position="34"/>
    </location>
</feature>